<name>A0A7N0UIZ6_KALFE</name>
<dbReference type="EnsemblPlants" id="Kaladp0070s0005.1.v1.1">
    <property type="protein sequence ID" value="Kaladp0070s0005.1.v1.1.CDS.1"/>
    <property type="gene ID" value="Kaladp0070s0005.v1.1"/>
</dbReference>
<dbReference type="Pfam" id="PF03478">
    <property type="entry name" value="Beta-prop_KIB1-4"/>
    <property type="match status" value="1"/>
</dbReference>
<dbReference type="Proteomes" id="UP000594263">
    <property type="component" value="Unplaced"/>
</dbReference>
<dbReference type="Gene3D" id="1.20.1280.50">
    <property type="match status" value="1"/>
</dbReference>
<keyword evidence="3" id="KW-1185">Reference proteome</keyword>
<organism evidence="2 3">
    <name type="scientific">Kalanchoe fedtschenkoi</name>
    <name type="common">Lavender scallops</name>
    <name type="synonym">South American air plant</name>
    <dbReference type="NCBI Taxonomy" id="63787"/>
    <lineage>
        <taxon>Eukaryota</taxon>
        <taxon>Viridiplantae</taxon>
        <taxon>Streptophyta</taxon>
        <taxon>Embryophyta</taxon>
        <taxon>Tracheophyta</taxon>
        <taxon>Spermatophyta</taxon>
        <taxon>Magnoliopsida</taxon>
        <taxon>eudicotyledons</taxon>
        <taxon>Gunneridae</taxon>
        <taxon>Pentapetalae</taxon>
        <taxon>Saxifragales</taxon>
        <taxon>Crassulaceae</taxon>
        <taxon>Kalanchoe</taxon>
    </lineage>
</organism>
<sequence>MPPRTESWSHLPPELLVTIADHHSTSLDVLRLRSICQSWRNSVSRDRPGDSSIWSLRIPFPVVDPLDLIIEGRYSLTKSSVCYLVEPERGQGWLVKIEESGPGRLRALDPVSTVKLGGFPKVLNLVDWRVLEIARSFSLGFSDVKKENLSIDETRYLAPKKVAVSSADGNVESGGMVMGIFEGGSLLHIRAGDEKWGNSREWQLERIYSDVAFWKDRFYAMDAEGNLVILDRSLNVEDCPWSGIPQDSREQKYLVEASGFLYLVVNKNLSLRLFYSDDSVVGCVSDEDEVSRIWFEVFCFREAEKDWVQVYSLGELAFFVADDCSFSVVADDCPPYKRSCIYYSDYDVGDSSLQASCRVFDLEKSYSQTQPDCGDNSTLFCPPSLISV</sequence>
<dbReference type="PANTHER" id="PTHR47123:SF3">
    <property type="entry name" value="DUF295 DOMAIN-CONTAINING PROTEIN"/>
    <property type="match status" value="1"/>
</dbReference>
<accession>A0A7N0UIZ6</accession>
<reference evidence="2" key="1">
    <citation type="submission" date="2021-01" db="UniProtKB">
        <authorList>
            <consortium name="EnsemblPlants"/>
        </authorList>
    </citation>
    <scope>IDENTIFICATION</scope>
</reference>
<dbReference type="InterPro" id="IPR005174">
    <property type="entry name" value="KIB1-4_b-propeller"/>
</dbReference>
<dbReference type="PANTHER" id="PTHR47123">
    <property type="entry name" value="F-BOX PROTEIN SKIP23"/>
    <property type="match status" value="1"/>
</dbReference>
<evidence type="ECO:0000313" key="2">
    <source>
        <dbReference type="EnsemblPlants" id="Kaladp0070s0005.1.v1.1.CDS.1"/>
    </source>
</evidence>
<proteinExistence type="predicted"/>
<evidence type="ECO:0000259" key="1">
    <source>
        <dbReference type="Pfam" id="PF03478"/>
    </source>
</evidence>
<protein>
    <recommendedName>
        <fullName evidence="1">KIB1-4 beta-propeller domain-containing protein</fullName>
    </recommendedName>
</protein>
<dbReference type="OMA" id="RERSIYE"/>
<dbReference type="InterPro" id="IPR051304">
    <property type="entry name" value="SCF_F-box_domain"/>
</dbReference>
<evidence type="ECO:0000313" key="3">
    <source>
        <dbReference type="Proteomes" id="UP000594263"/>
    </source>
</evidence>
<feature type="domain" description="KIB1-4 beta-propeller" evidence="1">
    <location>
        <begin position="90"/>
        <end position="353"/>
    </location>
</feature>
<dbReference type="AlphaFoldDB" id="A0A7N0UIZ6"/>
<dbReference type="Gramene" id="Kaladp0070s0005.1.v1.1">
    <property type="protein sequence ID" value="Kaladp0070s0005.1.v1.1.CDS.1"/>
    <property type="gene ID" value="Kaladp0070s0005.v1.1"/>
</dbReference>